<dbReference type="KEGG" id="dai:Desaci_4789"/>
<dbReference type="EMBL" id="CP003640">
    <property type="protein sequence ID" value="AFM43613.1"/>
    <property type="molecule type" value="Genomic_DNA"/>
</dbReference>
<sequence length="213" mass="23849">MAKKTYGNKFIQLSPTSRSDVYQTGPNSWTSVVNAALYPSHSLSEDQAAKLIVNFATLLNGTFAGDPDPSLTLQFVLLQYPSDFKELIDRYNRAAETQANAGRLNTSDVAWWWYNYYSDLFKGNLFQRWGGIVVTVRPPKSKNRKKNETLGELDAFSILDSAISNISQAASELRLGGERLEGDDLAAFLSFLAIGEMRRPQVEADKKLPWEVD</sequence>
<gene>
    <name evidence="1" type="ordered locus">Desaci_4789</name>
</gene>
<name>I4DCT9_DESAJ</name>
<geneLocation type="plasmid" evidence="1 2">
    <name>pDESACI.01</name>
</geneLocation>
<evidence type="ECO:0000313" key="1">
    <source>
        <dbReference type="EMBL" id="AFM43613.1"/>
    </source>
</evidence>
<protein>
    <submittedName>
        <fullName evidence="1">Uncharacterized protein</fullName>
    </submittedName>
</protein>
<dbReference type="Proteomes" id="UP000002892">
    <property type="component" value="Plasmid pDESACI.01"/>
</dbReference>
<dbReference type="HOGENOM" id="CLU_1292675_0_0_9"/>
<dbReference type="AlphaFoldDB" id="I4DCT9"/>
<evidence type="ECO:0000313" key="2">
    <source>
        <dbReference type="Proteomes" id="UP000002892"/>
    </source>
</evidence>
<proteinExistence type="predicted"/>
<dbReference type="RefSeq" id="WP_014825125.1">
    <property type="nucleotide sequence ID" value="NC_018066.1"/>
</dbReference>
<keyword evidence="2" id="KW-1185">Reference proteome</keyword>
<accession>I4DCT9</accession>
<keyword evidence="1" id="KW-0614">Plasmid</keyword>
<organism evidence="1 2">
    <name type="scientific">Desulfosporosinus acidiphilus (strain DSM 22704 / JCM 16185 / SJ4)</name>
    <dbReference type="NCBI Taxonomy" id="646529"/>
    <lineage>
        <taxon>Bacteria</taxon>
        <taxon>Bacillati</taxon>
        <taxon>Bacillota</taxon>
        <taxon>Clostridia</taxon>
        <taxon>Eubacteriales</taxon>
        <taxon>Desulfitobacteriaceae</taxon>
        <taxon>Desulfosporosinus</taxon>
    </lineage>
</organism>
<reference evidence="2" key="1">
    <citation type="journal article" date="2012" name="J. Bacteriol.">
        <title>Complete genome sequences of Desulfosporosinus orientis DSM765T, Desulfosporosinus youngiae DSM17734T, Desulfosporosinus meridiei DSM13257T, and Desulfosporosinus acidiphilus DSM22704T.</title>
        <authorList>
            <person name="Pester M."/>
            <person name="Brambilla E."/>
            <person name="Alazard D."/>
            <person name="Rattei T."/>
            <person name="Weinmaier T."/>
            <person name="Han J."/>
            <person name="Lucas S."/>
            <person name="Lapidus A."/>
            <person name="Cheng J.F."/>
            <person name="Goodwin L."/>
            <person name="Pitluck S."/>
            <person name="Peters L."/>
            <person name="Ovchinnikova G."/>
            <person name="Teshima H."/>
            <person name="Detter J.C."/>
            <person name="Han C.S."/>
            <person name="Tapia R."/>
            <person name="Land M.L."/>
            <person name="Hauser L."/>
            <person name="Kyrpides N.C."/>
            <person name="Ivanova N.N."/>
            <person name="Pagani I."/>
            <person name="Huntmann M."/>
            <person name="Wei C.L."/>
            <person name="Davenport K.W."/>
            <person name="Daligault H."/>
            <person name="Chain P.S."/>
            <person name="Chen A."/>
            <person name="Mavromatis K."/>
            <person name="Markowitz V."/>
            <person name="Szeto E."/>
            <person name="Mikhailova N."/>
            <person name="Pati A."/>
            <person name="Wagner M."/>
            <person name="Woyke T."/>
            <person name="Ollivier B."/>
            <person name="Klenk H.P."/>
            <person name="Spring S."/>
            <person name="Loy A."/>
        </authorList>
    </citation>
    <scope>NUCLEOTIDE SEQUENCE [LARGE SCALE GENOMIC DNA]</scope>
    <source>
        <strain evidence="2">DSM 22704 / JCM 16185 / SJ4</strain>
    </source>
</reference>